<feature type="region of interest" description="Disordered" evidence="2">
    <location>
        <begin position="1"/>
        <end position="32"/>
    </location>
</feature>
<evidence type="ECO:0000313" key="5">
    <source>
        <dbReference type="Proteomes" id="UP001064489"/>
    </source>
</evidence>
<dbReference type="PROSITE" id="PS50158">
    <property type="entry name" value="ZF_CCHC"/>
    <property type="match status" value="1"/>
</dbReference>
<accession>A0AAD5JDJ9</accession>
<protein>
    <recommendedName>
        <fullName evidence="3">CCHC-type domain-containing protein</fullName>
    </recommendedName>
</protein>
<reference evidence="4" key="1">
    <citation type="journal article" date="2022" name="Plant J.">
        <title>Strategies of tolerance reflected in two North American maple genomes.</title>
        <authorList>
            <person name="McEvoy S.L."/>
            <person name="Sezen U.U."/>
            <person name="Trouern-Trend A."/>
            <person name="McMahon S.M."/>
            <person name="Schaberg P.G."/>
            <person name="Yang J."/>
            <person name="Wegrzyn J.L."/>
            <person name="Swenson N.G."/>
        </authorList>
    </citation>
    <scope>NUCLEOTIDE SEQUENCE</scope>
    <source>
        <strain evidence="4">91603</strain>
    </source>
</reference>
<reference evidence="4" key="2">
    <citation type="submission" date="2023-02" db="EMBL/GenBank/DDBJ databases">
        <authorList>
            <person name="Swenson N.G."/>
            <person name="Wegrzyn J.L."/>
            <person name="Mcevoy S.L."/>
        </authorList>
    </citation>
    <scope>NUCLEOTIDE SEQUENCE</scope>
    <source>
        <strain evidence="4">91603</strain>
        <tissue evidence="4">Leaf</tissue>
    </source>
</reference>
<sequence length="107" mass="11778">MNFWGSSTGIASSSSSGRATVPPSTITKPTMPIHTMAQTLGFRCFNCGEPGHRFAECKKGPRRGLSADVIPSAVLEEIVRKQEGDGDVRQNQFMMRRSVYRETMAHC</sequence>
<gene>
    <name evidence="4" type="ORF">LWI28_014845</name>
</gene>
<evidence type="ECO:0000256" key="1">
    <source>
        <dbReference type="PROSITE-ProRule" id="PRU00047"/>
    </source>
</evidence>
<keyword evidence="5" id="KW-1185">Reference proteome</keyword>
<feature type="domain" description="CCHC-type" evidence="3">
    <location>
        <begin position="43"/>
        <end position="59"/>
    </location>
</feature>
<dbReference type="GO" id="GO:0008270">
    <property type="term" value="F:zinc ion binding"/>
    <property type="evidence" value="ECO:0007669"/>
    <property type="project" value="UniProtKB-KW"/>
</dbReference>
<dbReference type="EMBL" id="JAJSOW010000003">
    <property type="protein sequence ID" value="KAI9195435.1"/>
    <property type="molecule type" value="Genomic_DNA"/>
</dbReference>
<dbReference type="InterPro" id="IPR036875">
    <property type="entry name" value="Znf_CCHC_sf"/>
</dbReference>
<keyword evidence="1" id="KW-0862">Zinc</keyword>
<evidence type="ECO:0000259" key="3">
    <source>
        <dbReference type="PROSITE" id="PS50158"/>
    </source>
</evidence>
<dbReference type="InterPro" id="IPR001878">
    <property type="entry name" value="Znf_CCHC"/>
</dbReference>
<comment type="caution">
    <text evidence="4">The sequence shown here is derived from an EMBL/GenBank/DDBJ whole genome shotgun (WGS) entry which is preliminary data.</text>
</comment>
<keyword evidence="1" id="KW-0479">Metal-binding</keyword>
<proteinExistence type="predicted"/>
<dbReference type="Proteomes" id="UP001064489">
    <property type="component" value="Chromosome 1"/>
</dbReference>
<dbReference type="GO" id="GO:0003676">
    <property type="term" value="F:nucleic acid binding"/>
    <property type="evidence" value="ECO:0007669"/>
    <property type="project" value="InterPro"/>
</dbReference>
<name>A0AAD5JDJ9_ACENE</name>
<dbReference type="AlphaFoldDB" id="A0AAD5JDJ9"/>
<dbReference type="Gene3D" id="4.10.60.10">
    <property type="entry name" value="Zinc finger, CCHC-type"/>
    <property type="match status" value="1"/>
</dbReference>
<evidence type="ECO:0000256" key="2">
    <source>
        <dbReference type="SAM" id="MobiDB-lite"/>
    </source>
</evidence>
<feature type="compositionally biased region" description="Low complexity" evidence="2">
    <location>
        <begin position="1"/>
        <end position="17"/>
    </location>
</feature>
<dbReference type="SUPFAM" id="SSF57756">
    <property type="entry name" value="Retrovirus zinc finger-like domains"/>
    <property type="match status" value="1"/>
</dbReference>
<organism evidence="4 5">
    <name type="scientific">Acer negundo</name>
    <name type="common">Box elder</name>
    <dbReference type="NCBI Taxonomy" id="4023"/>
    <lineage>
        <taxon>Eukaryota</taxon>
        <taxon>Viridiplantae</taxon>
        <taxon>Streptophyta</taxon>
        <taxon>Embryophyta</taxon>
        <taxon>Tracheophyta</taxon>
        <taxon>Spermatophyta</taxon>
        <taxon>Magnoliopsida</taxon>
        <taxon>eudicotyledons</taxon>
        <taxon>Gunneridae</taxon>
        <taxon>Pentapetalae</taxon>
        <taxon>rosids</taxon>
        <taxon>malvids</taxon>
        <taxon>Sapindales</taxon>
        <taxon>Sapindaceae</taxon>
        <taxon>Hippocastanoideae</taxon>
        <taxon>Acereae</taxon>
        <taxon>Acer</taxon>
    </lineage>
</organism>
<evidence type="ECO:0000313" key="4">
    <source>
        <dbReference type="EMBL" id="KAI9195435.1"/>
    </source>
</evidence>
<keyword evidence="1" id="KW-0863">Zinc-finger</keyword>
<dbReference type="SMART" id="SM00343">
    <property type="entry name" value="ZnF_C2HC"/>
    <property type="match status" value="1"/>
</dbReference>
<dbReference type="Pfam" id="PF00098">
    <property type="entry name" value="zf-CCHC"/>
    <property type="match status" value="1"/>
</dbReference>